<accession>A0A2T7FVG0</accession>
<dbReference type="SUPFAM" id="SSF64307">
    <property type="entry name" value="SirA-like"/>
    <property type="match status" value="1"/>
</dbReference>
<dbReference type="Gene3D" id="3.30.110.40">
    <property type="entry name" value="TusA-like domain"/>
    <property type="match status" value="1"/>
</dbReference>
<comment type="similarity">
    <text evidence="1">Belongs to the sulfur carrier protein TusA family.</text>
</comment>
<dbReference type="AlphaFoldDB" id="A0A2T7FVG0"/>
<proteinExistence type="inferred from homology"/>
<comment type="caution">
    <text evidence="3">The sequence shown here is derived from an EMBL/GenBank/DDBJ whole genome shotgun (WGS) entry which is preliminary data.</text>
</comment>
<protein>
    <submittedName>
        <fullName evidence="3">Preprotein translocase subunit TatB</fullName>
    </submittedName>
</protein>
<evidence type="ECO:0000313" key="4">
    <source>
        <dbReference type="Proteomes" id="UP000244817"/>
    </source>
</evidence>
<dbReference type="InterPro" id="IPR036868">
    <property type="entry name" value="TusA-like_sf"/>
</dbReference>
<evidence type="ECO:0000313" key="3">
    <source>
        <dbReference type="EMBL" id="PVA06138.1"/>
    </source>
</evidence>
<dbReference type="EMBL" id="QCYG01000007">
    <property type="protein sequence ID" value="PVA06138.1"/>
    <property type="molecule type" value="Genomic_DNA"/>
</dbReference>
<name>A0A2T7FVG0_9RHOB</name>
<organism evidence="3 4">
    <name type="scientific">Thalassorhabdomicrobium marinisediminis</name>
    <dbReference type="NCBI Taxonomy" id="2170577"/>
    <lineage>
        <taxon>Bacteria</taxon>
        <taxon>Pseudomonadati</taxon>
        <taxon>Pseudomonadota</taxon>
        <taxon>Alphaproteobacteria</taxon>
        <taxon>Rhodobacterales</taxon>
        <taxon>Paracoccaceae</taxon>
        <taxon>Thalassorhabdomicrobium</taxon>
    </lineage>
</organism>
<dbReference type="Proteomes" id="UP000244817">
    <property type="component" value="Unassembled WGS sequence"/>
</dbReference>
<dbReference type="PROSITE" id="PS01148">
    <property type="entry name" value="UPF0033"/>
    <property type="match status" value="1"/>
</dbReference>
<dbReference type="PANTHER" id="PTHR33279">
    <property type="entry name" value="SULFUR CARRIER PROTEIN YEDF-RELATED"/>
    <property type="match status" value="1"/>
</dbReference>
<dbReference type="RefSeq" id="WP_108641548.1">
    <property type="nucleotide sequence ID" value="NZ_QCYG01000007.1"/>
</dbReference>
<keyword evidence="4" id="KW-1185">Reference proteome</keyword>
<feature type="domain" description="UPF0033" evidence="2">
    <location>
        <begin position="4"/>
        <end position="28"/>
    </location>
</feature>
<dbReference type="PANTHER" id="PTHR33279:SF6">
    <property type="entry name" value="SULFUR CARRIER PROTEIN YEDF-RELATED"/>
    <property type="match status" value="1"/>
</dbReference>
<dbReference type="CDD" id="cd00291">
    <property type="entry name" value="SirA_YedF_YeeD"/>
    <property type="match status" value="1"/>
</dbReference>
<dbReference type="InterPro" id="IPR001455">
    <property type="entry name" value="TusA-like"/>
</dbReference>
<evidence type="ECO:0000259" key="2">
    <source>
        <dbReference type="PROSITE" id="PS01148"/>
    </source>
</evidence>
<gene>
    <name evidence="3" type="ORF">DC363_12585</name>
</gene>
<evidence type="ECO:0000256" key="1">
    <source>
        <dbReference type="ARBA" id="ARBA00008984"/>
    </source>
</evidence>
<sequence length="72" mass="7854">MDVIDARGLMCPLPVLRLGKALRAVAPGTRVTLWADDPVAVLDIPHFCAEAGHTLLSQSDEGPHQIYVIERH</sequence>
<dbReference type="Pfam" id="PF01206">
    <property type="entry name" value="TusA"/>
    <property type="match status" value="1"/>
</dbReference>
<dbReference type="OrthoDB" id="9797551at2"/>
<reference evidence="3 4" key="1">
    <citation type="submission" date="2018-04" db="EMBL/GenBank/DDBJ databases">
        <title>Pelagivirga bohaiensis gen. nov., sp. nov., a bacterium isolated from the Bohai Sea.</title>
        <authorList>
            <person name="Ji X."/>
        </authorList>
    </citation>
    <scope>NUCLEOTIDE SEQUENCE [LARGE SCALE GENOMIC DNA]</scope>
    <source>
        <strain evidence="3 4">BH-SD16</strain>
    </source>
</reference>